<name>A0A8B2NNG7_9HYPH</name>
<dbReference type="AlphaFoldDB" id="A0A8B2NNG7"/>
<feature type="domain" description="T6SS Transcription factor RovC-like DNA binding" evidence="1">
    <location>
        <begin position="81"/>
        <end position="183"/>
    </location>
</feature>
<dbReference type="EMBL" id="QHHQ01000002">
    <property type="protein sequence ID" value="RAI01445.1"/>
    <property type="molecule type" value="Genomic_DNA"/>
</dbReference>
<reference evidence="2 3" key="1">
    <citation type="submission" date="2018-05" db="EMBL/GenBank/DDBJ databases">
        <title>Acuticoccus sediminis sp. nov., isolated from deep-sea sediment of Indian Ocean.</title>
        <authorList>
            <person name="Liu X."/>
            <person name="Lai Q."/>
            <person name="Du Y."/>
            <person name="Sun F."/>
            <person name="Zhang X."/>
            <person name="Wang S."/>
            <person name="Shao Z."/>
        </authorList>
    </citation>
    <scope>NUCLEOTIDE SEQUENCE [LARGE SCALE GENOMIC DNA]</scope>
    <source>
        <strain evidence="2 3">PTG4-2</strain>
    </source>
</reference>
<protein>
    <recommendedName>
        <fullName evidence="1">T6SS Transcription factor RovC-like DNA binding domain-containing protein</fullName>
    </recommendedName>
</protein>
<dbReference type="Proteomes" id="UP000249590">
    <property type="component" value="Unassembled WGS sequence"/>
</dbReference>
<keyword evidence="3" id="KW-1185">Reference proteome</keyword>
<dbReference type="Pfam" id="PF10074">
    <property type="entry name" value="RovC_DNA-bd"/>
    <property type="match status" value="1"/>
</dbReference>
<organism evidence="2 3">
    <name type="scientific">Acuticoccus sediminis</name>
    <dbReference type="NCBI Taxonomy" id="2184697"/>
    <lineage>
        <taxon>Bacteria</taxon>
        <taxon>Pseudomonadati</taxon>
        <taxon>Pseudomonadota</taxon>
        <taxon>Alphaproteobacteria</taxon>
        <taxon>Hyphomicrobiales</taxon>
        <taxon>Amorphaceae</taxon>
        <taxon>Acuticoccus</taxon>
    </lineage>
</organism>
<accession>A0A8B2NNG7</accession>
<sequence length="187" mass="20529">MPPDLPATSADIFWSPAVDPAAVILAPVVVPGLITATIAVDPISARSAEEGLYLRFVLAGERFSAIALDGKAPRGTVAVTTPVDPLLHDRVDALFRFRDALVHHRATPDTRLTAQRRRHLIEMLRAIDGRRAGATYQDIAEAVFSAERESATLWKSMPLRDVVMRRARTGFDLVAGGYRTLLHKRRA</sequence>
<comment type="caution">
    <text evidence="2">The sequence shown here is derived from an EMBL/GenBank/DDBJ whole genome shotgun (WGS) entry which is preliminary data.</text>
</comment>
<evidence type="ECO:0000313" key="3">
    <source>
        <dbReference type="Proteomes" id="UP000249590"/>
    </source>
</evidence>
<dbReference type="OrthoDB" id="7772848at2"/>
<gene>
    <name evidence="2" type="ORF">DLJ53_08385</name>
</gene>
<dbReference type="InterPro" id="IPR018754">
    <property type="entry name" value="RovC-like_DNA-bd"/>
</dbReference>
<evidence type="ECO:0000313" key="2">
    <source>
        <dbReference type="EMBL" id="RAI01445.1"/>
    </source>
</evidence>
<proteinExistence type="predicted"/>
<evidence type="ECO:0000259" key="1">
    <source>
        <dbReference type="Pfam" id="PF10074"/>
    </source>
</evidence>